<evidence type="ECO:0000256" key="1">
    <source>
        <dbReference type="SAM" id="MobiDB-lite"/>
    </source>
</evidence>
<proteinExistence type="predicted"/>
<comment type="caution">
    <text evidence="2">The sequence shown here is derived from an EMBL/GenBank/DDBJ whole genome shotgun (WGS) entry which is preliminary data.</text>
</comment>
<feature type="region of interest" description="Disordered" evidence="1">
    <location>
        <begin position="105"/>
        <end position="154"/>
    </location>
</feature>
<evidence type="ECO:0000313" key="3">
    <source>
        <dbReference type="Proteomes" id="UP001465976"/>
    </source>
</evidence>
<evidence type="ECO:0000313" key="2">
    <source>
        <dbReference type="EMBL" id="KAL0563906.1"/>
    </source>
</evidence>
<dbReference type="Proteomes" id="UP001465976">
    <property type="component" value="Unassembled WGS sequence"/>
</dbReference>
<protein>
    <submittedName>
        <fullName evidence="2">Uncharacterized protein</fullName>
    </submittedName>
</protein>
<sequence>MFIATRYIQKCHKKTLKDVEQLVKEETSTPDTKPLSIFPRPTPVVLPSTTVTTQSPACQDPPTVTRVQGSGLAQALAPNVNSEGTGDIDFERDFGQWFNHPGDVTPPIPQNAGGPGEPPAVEGLGGLTVPSLSLLPKPIPEQHQQPPPQSSPDMFSAEFIASITTQLEDFDSQLFQPEGDINFERDFGQWFNHPDDVTLDMK</sequence>
<keyword evidence="3" id="KW-1185">Reference proteome</keyword>
<accession>A0ABR3ELZ0</accession>
<name>A0ABR3ELZ0_9AGAR</name>
<gene>
    <name evidence="2" type="ORF">V5O48_018152</name>
</gene>
<reference evidence="2 3" key="1">
    <citation type="submission" date="2024-02" db="EMBL/GenBank/DDBJ databases">
        <title>A draft genome for the cacao thread blight pathogen Marasmius crinis-equi.</title>
        <authorList>
            <person name="Cohen S.P."/>
            <person name="Baruah I.K."/>
            <person name="Amoako-Attah I."/>
            <person name="Bukari Y."/>
            <person name="Meinhardt L.W."/>
            <person name="Bailey B.A."/>
        </authorList>
    </citation>
    <scope>NUCLEOTIDE SEQUENCE [LARGE SCALE GENOMIC DNA]</scope>
    <source>
        <strain evidence="2 3">GH-76</strain>
    </source>
</reference>
<dbReference type="EMBL" id="JBAHYK010003116">
    <property type="protein sequence ID" value="KAL0563906.1"/>
    <property type="molecule type" value="Genomic_DNA"/>
</dbReference>
<organism evidence="2 3">
    <name type="scientific">Marasmius crinis-equi</name>
    <dbReference type="NCBI Taxonomy" id="585013"/>
    <lineage>
        <taxon>Eukaryota</taxon>
        <taxon>Fungi</taxon>
        <taxon>Dikarya</taxon>
        <taxon>Basidiomycota</taxon>
        <taxon>Agaricomycotina</taxon>
        <taxon>Agaricomycetes</taxon>
        <taxon>Agaricomycetidae</taxon>
        <taxon>Agaricales</taxon>
        <taxon>Marasmiineae</taxon>
        <taxon>Marasmiaceae</taxon>
        <taxon>Marasmius</taxon>
    </lineage>
</organism>